<proteinExistence type="predicted"/>
<dbReference type="AlphaFoldDB" id="A0A5B7T0H1"/>
<accession>A0A5B7T0H1</accession>
<dbReference type="Pfam" id="PF09693">
    <property type="entry name" value="Phage_XkdX"/>
    <property type="match status" value="1"/>
</dbReference>
<reference evidence="1 2" key="1">
    <citation type="submission" date="2019-05" db="EMBL/GenBank/DDBJ databases">
        <title>Genome Sequence of Lactobacillus futsaii Y97, a Potential Probiotic Strain Isolated from the Futsai of Taiwan.</title>
        <authorList>
            <person name="Du X."/>
        </authorList>
    </citation>
    <scope>NUCLEOTIDE SEQUENCE [LARGE SCALE GENOMIC DNA]</scope>
    <source>
        <strain evidence="1 2">Y97</strain>
    </source>
</reference>
<dbReference type="Proteomes" id="UP000310673">
    <property type="component" value="Chromosome"/>
</dbReference>
<dbReference type="STRING" id="1423818.FC88_GL000215"/>
<dbReference type="EMBL" id="CP040736">
    <property type="protein sequence ID" value="QCX24044.1"/>
    <property type="molecule type" value="Genomic_DNA"/>
</dbReference>
<gene>
    <name evidence="1" type="ORF">FG051_02520</name>
</gene>
<protein>
    <submittedName>
        <fullName evidence="1">XkdX family protein</fullName>
    </submittedName>
</protein>
<evidence type="ECO:0000313" key="2">
    <source>
        <dbReference type="Proteomes" id="UP000310673"/>
    </source>
</evidence>
<evidence type="ECO:0000313" key="1">
    <source>
        <dbReference type="EMBL" id="QCX24044.1"/>
    </source>
</evidence>
<dbReference type="NCBIfam" id="TIGR01669">
    <property type="entry name" value="phage_XkdX"/>
    <property type="match status" value="1"/>
</dbReference>
<dbReference type="RefSeq" id="WP_083484583.1">
    <property type="nucleotide sequence ID" value="NZ_CP040736.1"/>
</dbReference>
<organism evidence="1 2">
    <name type="scientific">Companilactobacillus futsaii</name>
    <dbReference type="NCBI Taxonomy" id="938155"/>
    <lineage>
        <taxon>Bacteria</taxon>
        <taxon>Bacillati</taxon>
        <taxon>Bacillota</taxon>
        <taxon>Bacilli</taxon>
        <taxon>Lactobacillales</taxon>
        <taxon>Lactobacillaceae</taxon>
        <taxon>Companilactobacillus</taxon>
    </lineage>
</organism>
<name>A0A5B7T0H1_9LACO</name>
<dbReference type="KEGG" id="lft:FG051_02520"/>
<sequence length="53" mass="6104">MFDFIKLMFNISGYDNEGVAYFVKLGNITVDQYKQITNEDYKVEGGEVDDKNS</sequence>
<dbReference type="InterPro" id="IPR010022">
    <property type="entry name" value="XkdX"/>
</dbReference>